<protein>
    <submittedName>
        <fullName evidence="1 3">Uncharacterized protein</fullName>
    </submittedName>
</protein>
<proteinExistence type="predicted"/>
<sequence length="48" mass="6009">MKITNWIYSINKILEMSFSRKIKQLIEVAWLKILFLRKRLFELQKRQL</sequence>
<dbReference type="Proteomes" id="UP000267606">
    <property type="component" value="Unassembled WGS sequence"/>
</dbReference>
<evidence type="ECO:0000313" key="2">
    <source>
        <dbReference type="Proteomes" id="UP000267606"/>
    </source>
</evidence>
<name>A0A183HXI2_9BILA</name>
<accession>A0A183HXI2</accession>
<dbReference type="EMBL" id="UZAJ01018622">
    <property type="protein sequence ID" value="VDO82742.1"/>
    <property type="molecule type" value="Genomic_DNA"/>
</dbReference>
<dbReference type="AlphaFoldDB" id="A0A183HXI2"/>
<dbReference type="WBParaSite" id="OFLC_0001219501-mRNA-1">
    <property type="protein sequence ID" value="OFLC_0001219501-mRNA-1"/>
    <property type="gene ID" value="OFLC_0001219501"/>
</dbReference>
<gene>
    <name evidence="1" type="ORF">OFLC_LOCUS12199</name>
</gene>
<evidence type="ECO:0000313" key="3">
    <source>
        <dbReference type="WBParaSite" id="OFLC_0001219501-mRNA-1"/>
    </source>
</evidence>
<organism evidence="3">
    <name type="scientific">Onchocerca flexuosa</name>
    <dbReference type="NCBI Taxonomy" id="387005"/>
    <lineage>
        <taxon>Eukaryota</taxon>
        <taxon>Metazoa</taxon>
        <taxon>Ecdysozoa</taxon>
        <taxon>Nematoda</taxon>
        <taxon>Chromadorea</taxon>
        <taxon>Rhabditida</taxon>
        <taxon>Spirurina</taxon>
        <taxon>Spiruromorpha</taxon>
        <taxon>Filarioidea</taxon>
        <taxon>Onchocercidae</taxon>
        <taxon>Onchocerca</taxon>
    </lineage>
</organism>
<keyword evidence="2" id="KW-1185">Reference proteome</keyword>
<evidence type="ECO:0000313" key="1">
    <source>
        <dbReference type="EMBL" id="VDO82742.1"/>
    </source>
</evidence>
<reference evidence="1 2" key="2">
    <citation type="submission" date="2018-11" db="EMBL/GenBank/DDBJ databases">
        <authorList>
            <consortium name="Pathogen Informatics"/>
        </authorList>
    </citation>
    <scope>NUCLEOTIDE SEQUENCE [LARGE SCALE GENOMIC DNA]</scope>
</reference>
<reference evidence="3" key="1">
    <citation type="submission" date="2016-06" db="UniProtKB">
        <authorList>
            <consortium name="WormBaseParasite"/>
        </authorList>
    </citation>
    <scope>IDENTIFICATION</scope>
</reference>